<keyword evidence="6 7" id="KW-0472">Membrane</keyword>
<organism evidence="9 10">
    <name type="scientific">Thioclava kandeliae</name>
    <dbReference type="NCBI Taxonomy" id="3070818"/>
    <lineage>
        <taxon>Bacteria</taxon>
        <taxon>Pseudomonadati</taxon>
        <taxon>Pseudomonadota</taxon>
        <taxon>Alphaproteobacteria</taxon>
        <taxon>Rhodobacterales</taxon>
        <taxon>Paracoccaceae</taxon>
        <taxon>Thioclava</taxon>
    </lineage>
</organism>
<dbReference type="RefSeq" id="WP_350937359.1">
    <property type="nucleotide sequence ID" value="NZ_JAYWLC010000008.1"/>
</dbReference>
<reference evidence="9 10" key="1">
    <citation type="submission" date="2024-06" db="EMBL/GenBank/DDBJ databases">
        <title>Thioclava kandeliae sp. nov. from a rhizosphere soil sample of Kandelia candel in a mangrove.</title>
        <authorList>
            <person name="Mu T."/>
        </authorList>
    </citation>
    <scope>NUCLEOTIDE SEQUENCE [LARGE SCALE GENOMIC DNA]</scope>
    <source>
        <strain evidence="9 10">CPCC 100088</strain>
    </source>
</reference>
<dbReference type="PANTHER" id="PTHR43386:SF25">
    <property type="entry name" value="PEPTIDE ABC TRANSPORTER PERMEASE PROTEIN"/>
    <property type="match status" value="1"/>
</dbReference>
<evidence type="ECO:0000313" key="9">
    <source>
        <dbReference type="EMBL" id="MER5172497.1"/>
    </source>
</evidence>
<gene>
    <name evidence="9" type="ORF">VSX56_11995</name>
</gene>
<feature type="transmembrane region" description="Helical" evidence="7">
    <location>
        <begin position="90"/>
        <end position="114"/>
    </location>
</feature>
<proteinExistence type="inferred from homology"/>
<dbReference type="InterPro" id="IPR035906">
    <property type="entry name" value="MetI-like_sf"/>
</dbReference>
<feature type="transmembrane region" description="Helical" evidence="7">
    <location>
        <begin position="207"/>
        <end position="230"/>
    </location>
</feature>
<dbReference type="Pfam" id="PF00528">
    <property type="entry name" value="BPD_transp_1"/>
    <property type="match status" value="1"/>
</dbReference>
<dbReference type="PANTHER" id="PTHR43386">
    <property type="entry name" value="OLIGOPEPTIDE TRANSPORT SYSTEM PERMEASE PROTEIN APPC"/>
    <property type="match status" value="1"/>
</dbReference>
<dbReference type="Gene3D" id="1.10.3720.10">
    <property type="entry name" value="MetI-like"/>
    <property type="match status" value="1"/>
</dbReference>
<keyword evidence="4 7" id="KW-0812">Transmembrane</keyword>
<accession>A0ABV1SHX3</accession>
<evidence type="ECO:0000256" key="1">
    <source>
        <dbReference type="ARBA" id="ARBA00004651"/>
    </source>
</evidence>
<evidence type="ECO:0000313" key="10">
    <source>
        <dbReference type="Proteomes" id="UP001438953"/>
    </source>
</evidence>
<dbReference type="Proteomes" id="UP001438953">
    <property type="component" value="Unassembled WGS sequence"/>
</dbReference>
<feature type="transmembrane region" description="Helical" evidence="7">
    <location>
        <begin position="134"/>
        <end position="161"/>
    </location>
</feature>
<keyword evidence="5 7" id="KW-1133">Transmembrane helix</keyword>
<comment type="subcellular location">
    <subcellularLocation>
        <location evidence="1 7">Cell membrane</location>
        <topology evidence="1 7">Multi-pass membrane protein</topology>
    </subcellularLocation>
</comment>
<protein>
    <submittedName>
        <fullName evidence="9">ABC transporter permease</fullName>
    </submittedName>
</protein>
<name>A0ABV1SHX3_9RHOB</name>
<dbReference type="InterPro" id="IPR050366">
    <property type="entry name" value="BP-dependent_transpt_permease"/>
</dbReference>
<keyword evidence="10" id="KW-1185">Reference proteome</keyword>
<evidence type="ECO:0000259" key="8">
    <source>
        <dbReference type="PROSITE" id="PS50928"/>
    </source>
</evidence>
<dbReference type="EMBL" id="JAYWLC010000008">
    <property type="protein sequence ID" value="MER5172497.1"/>
    <property type="molecule type" value="Genomic_DNA"/>
</dbReference>
<evidence type="ECO:0000256" key="6">
    <source>
        <dbReference type="ARBA" id="ARBA00023136"/>
    </source>
</evidence>
<comment type="similarity">
    <text evidence="7">Belongs to the binding-protein-dependent transport system permease family.</text>
</comment>
<keyword evidence="2 7" id="KW-0813">Transport</keyword>
<evidence type="ECO:0000256" key="4">
    <source>
        <dbReference type="ARBA" id="ARBA00022692"/>
    </source>
</evidence>
<feature type="transmembrane region" description="Helical" evidence="7">
    <location>
        <begin position="250"/>
        <end position="275"/>
    </location>
</feature>
<dbReference type="SUPFAM" id="SSF161098">
    <property type="entry name" value="MetI-like"/>
    <property type="match status" value="1"/>
</dbReference>
<sequence length="285" mass="30812">MMDSSVSRPARGLRRPVLPNWPILSVMGAIVFLFWAFIAIFGDWLTPHDPGEFIDSWNVLGPPTAQTWLGTDYLGRDVLSRIMTGAKYTVGLPFLTAGLALFFGLILGVGVTLVRGPLDTALSWLMDTVNSLPSTIFALVAVAGFGTSIPVLVIVITALYIPSAYRNVRAAAMNVSRLEFIDAAHVRGEGPLYIIFREILPNILPNLVTHFGIMFIYIALLLSGLSFLGLGVQPPEADWGALIAENMMGLSYGALAIFAPALALLSLTMSMTLMVDAISAQKKER</sequence>
<evidence type="ECO:0000256" key="3">
    <source>
        <dbReference type="ARBA" id="ARBA00022475"/>
    </source>
</evidence>
<evidence type="ECO:0000256" key="2">
    <source>
        <dbReference type="ARBA" id="ARBA00022448"/>
    </source>
</evidence>
<dbReference type="InterPro" id="IPR000515">
    <property type="entry name" value="MetI-like"/>
</dbReference>
<evidence type="ECO:0000256" key="5">
    <source>
        <dbReference type="ARBA" id="ARBA00022989"/>
    </source>
</evidence>
<keyword evidence="3" id="KW-1003">Cell membrane</keyword>
<dbReference type="CDD" id="cd06261">
    <property type="entry name" value="TM_PBP2"/>
    <property type="match status" value="1"/>
</dbReference>
<dbReference type="PROSITE" id="PS50928">
    <property type="entry name" value="ABC_TM1"/>
    <property type="match status" value="1"/>
</dbReference>
<feature type="transmembrane region" description="Helical" evidence="7">
    <location>
        <begin position="20"/>
        <end position="41"/>
    </location>
</feature>
<comment type="caution">
    <text evidence="9">The sequence shown here is derived from an EMBL/GenBank/DDBJ whole genome shotgun (WGS) entry which is preliminary data.</text>
</comment>
<feature type="domain" description="ABC transmembrane type-1" evidence="8">
    <location>
        <begin position="86"/>
        <end position="275"/>
    </location>
</feature>
<evidence type="ECO:0000256" key="7">
    <source>
        <dbReference type="RuleBase" id="RU363032"/>
    </source>
</evidence>